<protein>
    <submittedName>
        <fullName evidence="9">Nuclear pore complex protein Nup160-like protein</fullName>
    </submittedName>
</protein>
<comment type="caution">
    <text evidence="9">The sequence shown here is derived from an EMBL/GenBank/DDBJ whole genome shotgun (WGS) entry which is preliminary data.</text>
</comment>
<dbReference type="Pfam" id="PF11715">
    <property type="entry name" value="Beta-prop_Nup120_160"/>
    <property type="match status" value="1"/>
</dbReference>
<feature type="region of interest" description="Disordered" evidence="4">
    <location>
        <begin position="1127"/>
        <end position="1148"/>
    </location>
</feature>
<dbReference type="InterPro" id="IPR056547">
    <property type="entry name" value="NUP160_helical"/>
</dbReference>
<evidence type="ECO:0000259" key="5">
    <source>
        <dbReference type="Pfam" id="PF11715"/>
    </source>
</evidence>
<dbReference type="GO" id="GO:0017056">
    <property type="term" value="F:structural constituent of nuclear pore"/>
    <property type="evidence" value="ECO:0007669"/>
    <property type="project" value="TreeGrafter"/>
</dbReference>
<evidence type="ECO:0000259" key="7">
    <source>
        <dbReference type="Pfam" id="PF23347"/>
    </source>
</evidence>
<dbReference type="PANTHER" id="PTHR21286:SF0">
    <property type="entry name" value="NUCLEAR PORE COMPLEX PROTEIN NUP160"/>
    <property type="match status" value="1"/>
</dbReference>
<reference evidence="9" key="2">
    <citation type="journal article" date="2023" name="BMC Genomics">
        <title>Pest status, molecular evolution, and epigenetic factors derived from the genome assembly of Frankliniella fusca, a thysanopteran phytovirus vector.</title>
        <authorList>
            <person name="Catto M.A."/>
            <person name="Labadie P.E."/>
            <person name="Jacobson A.L."/>
            <person name="Kennedy G.G."/>
            <person name="Srinivasan R."/>
            <person name="Hunt B.G."/>
        </authorList>
    </citation>
    <scope>NUCLEOTIDE SEQUENCE</scope>
    <source>
        <strain evidence="9">PL_HMW_Pooled</strain>
    </source>
</reference>
<dbReference type="Proteomes" id="UP001219518">
    <property type="component" value="Unassembled WGS sequence"/>
</dbReference>
<dbReference type="SUPFAM" id="SSF50978">
    <property type="entry name" value="WD40 repeat-like"/>
    <property type="match status" value="1"/>
</dbReference>
<evidence type="ECO:0000256" key="2">
    <source>
        <dbReference type="ARBA" id="ARBA00022448"/>
    </source>
</evidence>
<sequence>MMEPIRPCYREVIPDQTLPEKWKDFTLNTGGAQSTLQDIKVPQRAGGYAYKYPSKQHARNRFIYWRLYDDILELVEHSLDVNLIGNQVRYKFQDSPVLEGLTIHETLQGIVVLVCTVSSIHRLKFPYLERGGRQDYVWNQHPESNVQSIFANAPDARDPATFYVISNNATNTLMPYSSASWLCANNDALFALAYTNGTILLARHNDNNGTVATMELKQESLTSRLFFLTGALRGRPSEENIVASMTLHSFGSDTYLFCLGRSGQLRIWSCSRGQCVSVSDVLDDAGEQGKNMTQGAQSHVLKKAIGSTNNDNELLLGVFLCFSSECQFVILQVTYFSGSFRPARLFSIRAPIGQDLVDFALCHEQLWAVWRNTQGDTDVSTVNVHPSSSGGDTYWRHSVLEPGPDREYVVNDTMIDARQAYISYIFHPGRFSLPVIMKALSIFRRSPELSPDMTIPASVLKERVCQAVEAEIQNEFSDEEYLEMQNEVSDEEYLEVAHRCWDKFYSCCVQYHLSGSRPIGLVLLEPGGGHTNSFSPSGVALVNKAYVSLLRPMDPLEMLFTSGLGQSGNSQFVGLNSDVSNLVQVINMLELHLSEDTKISVERDLYRLLSPDLVIGKLAQDILGDSMHREFGFDDLEQHIRNINNIPAAIEDLLNRLALKPISDLDLNHMPAGDMSRQLLFVSQLLSSHFGISTIAETTRQIAIMRFSLCRNLLLLQLILLQISEEDSSETSELRNDLIPRTITLIQAYLVMVWICDTPASPVVKPNMLENSIQRMNILKLSDANGTAAATAAALGSHRTIQKSYSLLELFLQAAGVQQVHRQLALRGPDTDLSMLSFVKILCQLIWPISDHFLFPEFLLASCQHLLVQEYVRLTSKWCEKNILSRKFLLGSALLDMGEAHKALELFVDASFGLRRELFIRRQIAALEECSERRLLITYYLKVIQLFEQQNYPDCVIELAEIASQEAERDDPDLPTLHSIAFVNHLRLEHHQEAYQSLNSNPDSARRVDCLRQLVVNLFELRRLDLLLEFPYENLVQDLERIVESRARSLDISNPAFYNFLYAFHIKKLNFRKAATVMYEQGMRLGCEGTHSAELTERQAKCYLACLNALQLVDPKFAWIVKPIVSSDEDDDNSSMSPKRGSDGEKLTKPQWKRQVDVMEIEHIRTEFEVVQCRLRLLRHSPDKYRRTGCRLAPNELVAVLSQVGMYQAAIKLCRAHNLPYQPVLESLASACVRLTNMENSNRDPTTAWEWLSENDLRGLGIDEGNPVKLAWRLLEVTLMACEKETQTVLHRAVSSRLLALGVFLPNWLITSYKERNLSDLLRLFLRSGRLIEAGALALECLLAGRDKLSREINPTCLPIRTIELLCLELEKVTDNDEEYKKLFEEVRTAYSAYLNDAMERSRAIQVSAL</sequence>
<gene>
    <name evidence="9" type="ORF">KUF71_016180</name>
</gene>
<keyword evidence="10" id="KW-1185">Reference proteome</keyword>
<dbReference type="Pfam" id="PF23345">
    <property type="entry name" value="NUP160_helical"/>
    <property type="match status" value="1"/>
</dbReference>
<feature type="domain" description="NUP160 helical" evidence="6">
    <location>
        <begin position="576"/>
        <end position="811"/>
    </location>
</feature>
<dbReference type="InterPro" id="IPR056535">
    <property type="entry name" value="TPR_NUP160_M"/>
</dbReference>
<feature type="domain" description="NUP160 C-terminal TPR" evidence="7">
    <location>
        <begin position="1160"/>
        <end position="1399"/>
    </location>
</feature>
<evidence type="ECO:0000259" key="8">
    <source>
        <dbReference type="Pfam" id="PF23354"/>
    </source>
</evidence>
<name>A0AAE1HUX2_9NEOP</name>
<dbReference type="PANTHER" id="PTHR21286">
    <property type="entry name" value="NUCLEAR PORE COMPLEX PROTEIN NUP160"/>
    <property type="match status" value="1"/>
</dbReference>
<dbReference type="Pfam" id="PF23354">
    <property type="entry name" value="TPR_NUP160_120_M"/>
    <property type="match status" value="1"/>
</dbReference>
<accession>A0AAE1HUX2</accession>
<dbReference type="EMBL" id="JAHWGI010001301">
    <property type="protein sequence ID" value="KAK3927895.1"/>
    <property type="molecule type" value="Genomic_DNA"/>
</dbReference>
<evidence type="ECO:0000259" key="6">
    <source>
        <dbReference type="Pfam" id="PF23345"/>
    </source>
</evidence>
<evidence type="ECO:0000256" key="1">
    <source>
        <dbReference type="ARBA" id="ARBA00004123"/>
    </source>
</evidence>
<reference evidence="9" key="1">
    <citation type="submission" date="2021-07" db="EMBL/GenBank/DDBJ databases">
        <authorList>
            <person name="Catto M.A."/>
            <person name="Jacobson A."/>
            <person name="Kennedy G."/>
            <person name="Labadie P."/>
            <person name="Hunt B.G."/>
            <person name="Srinivasan R."/>
        </authorList>
    </citation>
    <scope>NUCLEOTIDE SEQUENCE</scope>
    <source>
        <strain evidence="9">PL_HMW_Pooled</strain>
        <tissue evidence="9">Head</tissue>
    </source>
</reference>
<proteinExistence type="predicted"/>
<feature type="domain" description="Nucleoporin Nup120/160 beta-propeller" evidence="5">
    <location>
        <begin position="61"/>
        <end position="557"/>
    </location>
</feature>
<keyword evidence="3" id="KW-0539">Nucleus</keyword>
<evidence type="ECO:0000256" key="4">
    <source>
        <dbReference type="SAM" id="MobiDB-lite"/>
    </source>
</evidence>
<dbReference type="InterPro" id="IPR056536">
    <property type="entry name" value="TPR_NUP160_C"/>
</dbReference>
<evidence type="ECO:0000256" key="3">
    <source>
        <dbReference type="ARBA" id="ARBA00023242"/>
    </source>
</evidence>
<keyword evidence="2" id="KW-0813">Transport</keyword>
<evidence type="ECO:0000313" key="10">
    <source>
        <dbReference type="Proteomes" id="UP001219518"/>
    </source>
</evidence>
<evidence type="ECO:0000313" key="9">
    <source>
        <dbReference type="EMBL" id="KAK3927895.1"/>
    </source>
</evidence>
<dbReference type="InterPro" id="IPR021717">
    <property type="entry name" value="Nucleoporin_Nup160"/>
</dbReference>
<organism evidence="9 10">
    <name type="scientific">Frankliniella fusca</name>
    <dbReference type="NCBI Taxonomy" id="407009"/>
    <lineage>
        <taxon>Eukaryota</taxon>
        <taxon>Metazoa</taxon>
        <taxon>Ecdysozoa</taxon>
        <taxon>Arthropoda</taxon>
        <taxon>Hexapoda</taxon>
        <taxon>Insecta</taxon>
        <taxon>Pterygota</taxon>
        <taxon>Neoptera</taxon>
        <taxon>Paraneoptera</taxon>
        <taxon>Thysanoptera</taxon>
        <taxon>Terebrantia</taxon>
        <taxon>Thripoidea</taxon>
        <taxon>Thripidae</taxon>
        <taxon>Frankliniella</taxon>
    </lineage>
</organism>
<feature type="domain" description="NUP160 middle TPR" evidence="8">
    <location>
        <begin position="847"/>
        <end position="1112"/>
    </location>
</feature>
<dbReference type="InterPro" id="IPR036322">
    <property type="entry name" value="WD40_repeat_dom_sf"/>
</dbReference>
<dbReference type="GO" id="GO:0005643">
    <property type="term" value="C:nuclear pore"/>
    <property type="evidence" value="ECO:0007669"/>
    <property type="project" value="UniProtKB-ARBA"/>
</dbReference>
<comment type="subcellular location">
    <subcellularLocation>
        <location evidence="1">Nucleus</location>
    </subcellularLocation>
</comment>
<dbReference type="Pfam" id="PF23347">
    <property type="entry name" value="TPR_Nup160_C"/>
    <property type="match status" value="1"/>
</dbReference>
<dbReference type="InterPro" id="IPR059141">
    <property type="entry name" value="Beta-prop_Nup120_160"/>
</dbReference>